<dbReference type="AlphaFoldDB" id="A0AA40EJC1"/>
<keyword evidence="3" id="KW-1185">Reference proteome</keyword>
<comment type="caution">
    <text evidence="2">The sequence shown here is derived from an EMBL/GenBank/DDBJ whole genome shotgun (WGS) entry which is preliminary data.</text>
</comment>
<evidence type="ECO:0000313" key="2">
    <source>
        <dbReference type="EMBL" id="KAK0740410.1"/>
    </source>
</evidence>
<sequence>MAKTNPKNLSTNPKLDLALILPDRSPPPSYYALAHETIVFAAELPADVPADNDRIFGVPDPGPSSLPDAIPEVGGGETTPPASPGHIDVAPPSAGELPPSESTAPSQSKPDTPAAPSQQGTSTSSHRPKSSRTTRKPPNNKGNAPNTEREATIPTPEQINQTAMLLRRVFSLRLQVWALQGAHALDRRVQLERARQAEELLEEVKGVVGGWAALEGGWREEEREEVVLIERLVGELRGGDGGMGRRG</sequence>
<feature type="compositionally biased region" description="Polar residues" evidence="1">
    <location>
        <begin position="100"/>
        <end position="125"/>
    </location>
</feature>
<accession>A0AA40EJC1</accession>
<dbReference type="EMBL" id="JAUKUD010000006">
    <property type="protein sequence ID" value="KAK0740410.1"/>
    <property type="molecule type" value="Genomic_DNA"/>
</dbReference>
<protein>
    <submittedName>
        <fullName evidence="2">Uncharacterized protein</fullName>
    </submittedName>
</protein>
<feature type="compositionally biased region" description="Basic residues" evidence="1">
    <location>
        <begin position="126"/>
        <end position="135"/>
    </location>
</feature>
<dbReference type="Proteomes" id="UP001172155">
    <property type="component" value="Unassembled WGS sequence"/>
</dbReference>
<evidence type="ECO:0000256" key="1">
    <source>
        <dbReference type="SAM" id="MobiDB-lite"/>
    </source>
</evidence>
<evidence type="ECO:0000313" key="3">
    <source>
        <dbReference type="Proteomes" id="UP001172155"/>
    </source>
</evidence>
<feature type="region of interest" description="Disordered" evidence="1">
    <location>
        <begin position="50"/>
        <end position="156"/>
    </location>
</feature>
<organism evidence="2 3">
    <name type="scientific">Schizothecium vesticola</name>
    <dbReference type="NCBI Taxonomy" id="314040"/>
    <lineage>
        <taxon>Eukaryota</taxon>
        <taxon>Fungi</taxon>
        <taxon>Dikarya</taxon>
        <taxon>Ascomycota</taxon>
        <taxon>Pezizomycotina</taxon>
        <taxon>Sordariomycetes</taxon>
        <taxon>Sordariomycetidae</taxon>
        <taxon>Sordariales</taxon>
        <taxon>Schizotheciaceae</taxon>
        <taxon>Schizothecium</taxon>
    </lineage>
</organism>
<reference evidence="2" key="1">
    <citation type="submission" date="2023-06" db="EMBL/GenBank/DDBJ databases">
        <title>Genome-scale phylogeny and comparative genomics of the fungal order Sordariales.</title>
        <authorList>
            <consortium name="Lawrence Berkeley National Laboratory"/>
            <person name="Hensen N."/>
            <person name="Bonometti L."/>
            <person name="Westerberg I."/>
            <person name="Brannstrom I.O."/>
            <person name="Guillou S."/>
            <person name="Cros-Aarteil S."/>
            <person name="Calhoun S."/>
            <person name="Haridas S."/>
            <person name="Kuo A."/>
            <person name="Mondo S."/>
            <person name="Pangilinan J."/>
            <person name="Riley R."/>
            <person name="LaButti K."/>
            <person name="Andreopoulos B."/>
            <person name="Lipzen A."/>
            <person name="Chen C."/>
            <person name="Yanf M."/>
            <person name="Daum C."/>
            <person name="Ng V."/>
            <person name="Clum A."/>
            <person name="Steindorff A."/>
            <person name="Ohm R."/>
            <person name="Martin F."/>
            <person name="Silar P."/>
            <person name="Natvig D."/>
            <person name="Lalanne C."/>
            <person name="Gautier V."/>
            <person name="Ament-velasquez S.L."/>
            <person name="Kruys A."/>
            <person name="Hutchinson M.I."/>
            <person name="Powell A.J."/>
            <person name="Barry K."/>
            <person name="Miller A.N."/>
            <person name="Grigoriev I.V."/>
            <person name="Debuchy R."/>
            <person name="Gladieux P."/>
            <person name="Thoren M.H."/>
            <person name="Johannesson H."/>
        </authorList>
    </citation>
    <scope>NUCLEOTIDE SEQUENCE</scope>
    <source>
        <strain evidence="2">SMH3187-1</strain>
    </source>
</reference>
<gene>
    <name evidence="2" type="ORF">B0T18DRAFT_431734</name>
</gene>
<feature type="compositionally biased region" description="Polar residues" evidence="1">
    <location>
        <begin position="136"/>
        <end position="146"/>
    </location>
</feature>
<proteinExistence type="predicted"/>
<name>A0AA40EJC1_9PEZI</name>